<dbReference type="EMBL" id="KY052836">
    <property type="protein sequence ID" value="ASF00452.1"/>
    <property type="molecule type" value="Genomic_DNA"/>
</dbReference>
<accession>A0A218MMD8</accession>
<sequence>MKNIIIGIISFLIFISAYVALSYAGSTQSNVSGGNTAIEGGYTSSTTYQSGSSSNSTTTNSTTSNIRSSPPSAYAPGVNSSGIDVCSTGASMGVQTFGFGISGGKSFRDENCERIKLSRQLDSMGMKVAAVALLCQDERVFFAMEQAGTPCPFQGKIGKDATKLWKKYDKLRPDYEMYVKNLKVIQKKNKQEEELRNKIKIEKLKPIK</sequence>
<reference evidence="2" key="2">
    <citation type="journal article" date="2017" name="Nat. Commun.">
        <title>Single-virus genomics reveals hidden cosmopolitan and abundant viruses.</title>
        <authorList>
            <person name="Martinez-Hernandez F."/>
            <person name="Fornas O."/>
            <person name="Lluesma Gomez M."/>
            <person name="Bolduc B."/>
            <person name="de la Cruz Pena M.J."/>
            <person name="Martinez J.M."/>
            <person name="Anton J."/>
            <person name="Gasol J.M."/>
            <person name="Rosselli R."/>
            <person name="Rodriguez-Valera F."/>
            <person name="Sullivan M.B."/>
            <person name="Acinas S.G."/>
            <person name="Martinez-Garcia M."/>
        </authorList>
    </citation>
    <scope>NUCLEOTIDE SEQUENCE</scope>
</reference>
<protein>
    <submittedName>
        <fullName evidence="2">Uncharacterized protein</fullName>
    </submittedName>
</protein>
<reference evidence="2" key="1">
    <citation type="submission" date="2016-10" db="EMBL/GenBank/DDBJ databases">
        <authorList>
            <person name="Varghese N."/>
        </authorList>
    </citation>
    <scope>NUCLEOTIDE SEQUENCE</scope>
</reference>
<organism evidence="2">
    <name type="scientific">uncultured virus</name>
    <dbReference type="NCBI Taxonomy" id="340016"/>
    <lineage>
        <taxon>Viruses</taxon>
        <taxon>environmental samples</taxon>
    </lineage>
</organism>
<evidence type="ECO:0000313" key="2">
    <source>
        <dbReference type="EMBL" id="ASF00452.1"/>
    </source>
</evidence>
<name>A0A218MMD8_9VIRU</name>
<proteinExistence type="predicted"/>
<evidence type="ECO:0000256" key="1">
    <source>
        <dbReference type="SAM" id="MobiDB-lite"/>
    </source>
</evidence>
<feature type="region of interest" description="Disordered" evidence="1">
    <location>
        <begin position="46"/>
        <end position="75"/>
    </location>
</feature>
<feature type="compositionally biased region" description="Low complexity" evidence="1">
    <location>
        <begin position="46"/>
        <end position="69"/>
    </location>
</feature>